<organism evidence="3 4">
    <name type="scientific">Anaerobranca californiensis DSM 14826</name>
    <dbReference type="NCBI Taxonomy" id="1120989"/>
    <lineage>
        <taxon>Bacteria</taxon>
        <taxon>Bacillati</taxon>
        <taxon>Bacillota</taxon>
        <taxon>Clostridia</taxon>
        <taxon>Eubacteriales</taxon>
        <taxon>Proteinivoracaceae</taxon>
        <taxon>Anaerobranca</taxon>
    </lineage>
</organism>
<dbReference type="Pfam" id="PF05137">
    <property type="entry name" value="PilN"/>
    <property type="match status" value="1"/>
</dbReference>
<feature type="coiled-coil region" evidence="1">
    <location>
        <begin position="46"/>
        <end position="93"/>
    </location>
</feature>
<dbReference type="EMBL" id="FRAI01000005">
    <property type="protein sequence ID" value="SHJ68439.1"/>
    <property type="molecule type" value="Genomic_DNA"/>
</dbReference>
<dbReference type="STRING" id="1120989.SAMN02745227_00444"/>
<dbReference type="InterPro" id="IPR052534">
    <property type="entry name" value="Extracell_DNA_Util/SecSys_Comp"/>
</dbReference>
<name>A0A1M6LBB0_9FIRM</name>
<dbReference type="PANTHER" id="PTHR40278">
    <property type="entry name" value="DNA UTILIZATION PROTEIN HOFN"/>
    <property type="match status" value="1"/>
</dbReference>
<protein>
    <submittedName>
        <fullName evidence="3">Tfp pilus assembly protein PilN</fullName>
    </submittedName>
</protein>
<evidence type="ECO:0000313" key="4">
    <source>
        <dbReference type="Proteomes" id="UP000243547"/>
    </source>
</evidence>
<keyword evidence="1" id="KW-0175">Coiled coil</keyword>
<keyword evidence="2" id="KW-0812">Transmembrane</keyword>
<gene>
    <name evidence="3" type="ORF">SAMN02745227_00444</name>
</gene>
<feature type="transmembrane region" description="Helical" evidence="2">
    <location>
        <begin position="21"/>
        <end position="42"/>
    </location>
</feature>
<dbReference type="OrthoDB" id="9956235at2"/>
<keyword evidence="2" id="KW-0472">Membrane</keyword>
<evidence type="ECO:0000256" key="1">
    <source>
        <dbReference type="SAM" id="Coils"/>
    </source>
</evidence>
<accession>A0A1M6LBB0</accession>
<dbReference type="AlphaFoldDB" id="A0A1M6LBB0"/>
<reference evidence="4" key="1">
    <citation type="submission" date="2016-11" db="EMBL/GenBank/DDBJ databases">
        <authorList>
            <person name="Varghese N."/>
            <person name="Submissions S."/>
        </authorList>
    </citation>
    <scope>NUCLEOTIDE SEQUENCE [LARGE SCALE GENOMIC DNA]</scope>
    <source>
        <strain evidence="4">DSM 14826</strain>
    </source>
</reference>
<evidence type="ECO:0000313" key="3">
    <source>
        <dbReference type="EMBL" id="SHJ68439.1"/>
    </source>
</evidence>
<keyword evidence="2" id="KW-1133">Transmembrane helix</keyword>
<dbReference type="InterPro" id="IPR007813">
    <property type="entry name" value="PilN"/>
</dbReference>
<dbReference type="PANTHER" id="PTHR40278:SF1">
    <property type="entry name" value="DNA UTILIZATION PROTEIN HOFN"/>
    <property type="match status" value="1"/>
</dbReference>
<keyword evidence="4" id="KW-1185">Reference proteome</keyword>
<dbReference type="RefSeq" id="WP_072905867.1">
    <property type="nucleotide sequence ID" value="NZ_FRAI01000005.1"/>
</dbReference>
<sequence length="177" mass="20144">MRNINLLPSQYRPTPQFVIKRFVLTLFAVIFILSIVTAYITLKVNIATIDKLIENKERDIQILENNLGKVAENREHLQKVKKMVNTIEEIEKTAISHQRVLEQLAVYIPQKVVLNSVSISGDTITLYGQAPDLTTVSLLLDSLNSWGEYSGFFISSLSLTEDGYIFNTQGQWRKGEK</sequence>
<dbReference type="Proteomes" id="UP000243547">
    <property type="component" value="Unassembled WGS sequence"/>
</dbReference>
<proteinExistence type="predicted"/>
<evidence type="ECO:0000256" key="2">
    <source>
        <dbReference type="SAM" id="Phobius"/>
    </source>
</evidence>